<dbReference type="GeneID" id="64819507"/>
<dbReference type="Proteomes" id="UP000681041">
    <property type="component" value="Chromosome"/>
</dbReference>
<evidence type="ECO:0000313" key="2">
    <source>
        <dbReference type="Proteomes" id="UP000681041"/>
    </source>
</evidence>
<dbReference type="EMBL" id="CP058560">
    <property type="protein sequence ID" value="QUH22634.1"/>
    <property type="molecule type" value="Genomic_DNA"/>
</dbReference>
<keyword evidence="2" id="KW-1185">Reference proteome</keyword>
<reference evidence="1" key="1">
    <citation type="submission" date="2020-07" db="EMBL/GenBank/DDBJ databases">
        <title>Methanobacterium. sp. MethCan genome.</title>
        <authorList>
            <person name="Postec A."/>
            <person name="Quemeneur M."/>
        </authorList>
    </citation>
    <scope>NUCLEOTIDE SEQUENCE</scope>
    <source>
        <strain evidence="1">MethCAN</strain>
    </source>
</reference>
<sequence length="116" mass="12271">MSKKIVISLLILVTLVVASSGCLSSNVKLVVDYGDSWNGTITDSSGTRTIEGTGNETIDLGSITGSLRIIVQKKEPSDETLTISLIKGDETIQTQNTSLPSGAELDDARISIYLTP</sequence>
<organism evidence="1 2">
    <name type="scientific">Methanobacterium alkalithermotolerans</name>
    <dbReference type="NCBI Taxonomy" id="2731220"/>
    <lineage>
        <taxon>Archaea</taxon>
        <taxon>Methanobacteriati</taxon>
        <taxon>Methanobacteriota</taxon>
        <taxon>Methanomada group</taxon>
        <taxon>Methanobacteria</taxon>
        <taxon>Methanobacteriales</taxon>
        <taxon>Methanobacteriaceae</taxon>
        <taxon>Methanobacterium</taxon>
    </lineage>
</organism>
<dbReference type="RefSeq" id="WP_211533578.1">
    <property type="nucleotide sequence ID" value="NZ_CP058560.1"/>
</dbReference>
<name>A0A8T8K2N3_9EURY</name>
<dbReference type="OrthoDB" id="71471at2157"/>
<protein>
    <recommendedName>
        <fullName evidence="3">Lipoprotein</fullName>
    </recommendedName>
</protein>
<dbReference type="KEGG" id="meme:HYG87_02045"/>
<dbReference type="AlphaFoldDB" id="A0A8T8K2N3"/>
<evidence type="ECO:0000313" key="1">
    <source>
        <dbReference type="EMBL" id="QUH22634.1"/>
    </source>
</evidence>
<evidence type="ECO:0008006" key="3">
    <source>
        <dbReference type="Google" id="ProtNLM"/>
    </source>
</evidence>
<proteinExistence type="predicted"/>
<dbReference type="PROSITE" id="PS51257">
    <property type="entry name" value="PROKAR_LIPOPROTEIN"/>
    <property type="match status" value="1"/>
</dbReference>
<accession>A0A8T8K2N3</accession>
<gene>
    <name evidence="1" type="ORF">HYG87_02045</name>
</gene>